<evidence type="ECO:0000313" key="3">
    <source>
        <dbReference type="Proteomes" id="UP001056500"/>
    </source>
</evidence>
<keyword evidence="1" id="KW-0472">Membrane</keyword>
<organism evidence="2 3">
    <name type="scientific">Brevibacillus ruminantium</name>
    <dbReference type="NCBI Taxonomy" id="2950604"/>
    <lineage>
        <taxon>Bacteria</taxon>
        <taxon>Bacillati</taxon>
        <taxon>Bacillota</taxon>
        <taxon>Bacilli</taxon>
        <taxon>Bacillales</taxon>
        <taxon>Paenibacillaceae</taxon>
        <taxon>Brevibacillus</taxon>
    </lineage>
</organism>
<reference evidence="2" key="1">
    <citation type="submission" date="2022-06" db="EMBL/GenBank/DDBJ databases">
        <title>Genome sequencing of Brevibacillus sp. BB3-R1.</title>
        <authorList>
            <person name="Heo J."/>
            <person name="Lee D."/>
            <person name="Won M."/>
            <person name="Han B.-H."/>
            <person name="Hong S.-B."/>
            <person name="Kwon S.-W."/>
        </authorList>
    </citation>
    <scope>NUCLEOTIDE SEQUENCE</scope>
    <source>
        <strain evidence="2">BB3-R1</strain>
    </source>
</reference>
<keyword evidence="1" id="KW-0812">Transmembrane</keyword>
<name>A0ABY4W9K4_9BACL</name>
<evidence type="ECO:0000313" key="2">
    <source>
        <dbReference type="EMBL" id="USG63845.1"/>
    </source>
</evidence>
<feature type="transmembrane region" description="Helical" evidence="1">
    <location>
        <begin position="34"/>
        <end position="51"/>
    </location>
</feature>
<accession>A0ABY4W9K4</accession>
<proteinExistence type="predicted"/>
<keyword evidence="1" id="KW-1133">Transmembrane helix</keyword>
<keyword evidence="3" id="KW-1185">Reference proteome</keyword>
<dbReference type="EMBL" id="CP098755">
    <property type="protein sequence ID" value="USG63845.1"/>
    <property type="molecule type" value="Genomic_DNA"/>
</dbReference>
<dbReference type="Proteomes" id="UP001056500">
    <property type="component" value="Chromosome"/>
</dbReference>
<gene>
    <name evidence="2" type="ORF">NDK47_16975</name>
</gene>
<dbReference type="RefSeq" id="WP_251870924.1">
    <property type="nucleotide sequence ID" value="NZ_CP098755.1"/>
</dbReference>
<evidence type="ECO:0000256" key="1">
    <source>
        <dbReference type="SAM" id="Phobius"/>
    </source>
</evidence>
<sequence length="54" mass="5681">MSSKMWVLTGIVLAAAFFGFEGFAMVMNIQTHGIGYIGGIVSFLGAVLVGARRS</sequence>
<protein>
    <submittedName>
        <fullName evidence="2">Uncharacterized protein</fullName>
    </submittedName>
</protein>